<accession>A0A517T2Q3</accession>
<dbReference type="AlphaFoldDB" id="A0A517T2Q3"/>
<reference evidence="1 2" key="1">
    <citation type="submission" date="2019-02" db="EMBL/GenBank/DDBJ databases">
        <title>Deep-cultivation of Planctomycetes and their phenomic and genomic characterization uncovers novel biology.</title>
        <authorList>
            <person name="Wiegand S."/>
            <person name="Jogler M."/>
            <person name="Boedeker C."/>
            <person name="Pinto D."/>
            <person name="Vollmers J."/>
            <person name="Rivas-Marin E."/>
            <person name="Kohn T."/>
            <person name="Peeters S.H."/>
            <person name="Heuer A."/>
            <person name="Rast P."/>
            <person name="Oberbeckmann S."/>
            <person name="Bunk B."/>
            <person name="Jeske O."/>
            <person name="Meyerdierks A."/>
            <person name="Storesund J.E."/>
            <person name="Kallscheuer N."/>
            <person name="Luecker S."/>
            <person name="Lage O.M."/>
            <person name="Pohl T."/>
            <person name="Merkel B.J."/>
            <person name="Hornburger P."/>
            <person name="Mueller R.-W."/>
            <person name="Bruemmer F."/>
            <person name="Labrenz M."/>
            <person name="Spormann A.M."/>
            <person name="Op den Camp H."/>
            <person name="Overmann J."/>
            <person name="Amann R."/>
            <person name="Jetten M.S.M."/>
            <person name="Mascher T."/>
            <person name="Medema M.H."/>
            <person name="Devos D.P."/>
            <person name="Kaster A.-K."/>
            <person name="Ovreas L."/>
            <person name="Rohde M."/>
            <person name="Galperin M.Y."/>
            <person name="Jogler C."/>
        </authorList>
    </citation>
    <scope>NUCLEOTIDE SEQUENCE [LARGE SCALE GENOMIC DNA]</scope>
    <source>
        <strain evidence="1 2">SV_7m_r</strain>
    </source>
</reference>
<keyword evidence="2" id="KW-1185">Reference proteome</keyword>
<sequence>MRVTSIPRITESISISEYVFGAAQRQITYPGLAQCISVTKFSGGLLRGTHISPGSSPDEVKEHFRLLNAGSVGQYSDWYVIGQFQEHFRTANAVMGNMSSLRQTLRKRLGKGNTFYTFDTSALTASENWAFGIDIRATQQNYKLEFSFAKAFGRPDKPFSKLSDWYFTKI</sequence>
<proteinExistence type="predicted"/>
<dbReference type="EMBL" id="CP036272">
    <property type="protein sequence ID" value="QDT62658.1"/>
    <property type="molecule type" value="Genomic_DNA"/>
</dbReference>
<dbReference type="Proteomes" id="UP000315003">
    <property type="component" value="Chromosome"/>
</dbReference>
<gene>
    <name evidence="1" type="ORF">SV7mr_52080</name>
</gene>
<name>A0A517T2Q3_9BACT</name>
<evidence type="ECO:0000313" key="1">
    <source>
        <dbReference type="EMBL" id="QDT62658.1"/>
    </source>
</evidence>
<evidence type="ECO:0000313" key="2">
    <source>
        <dbReference type="Proteomes" id="UP000315003"/>
    </source>
</evidence>
<protein>
    <submittedName>
        <fullName evidence="1">Uncharacterized protein</fullName>
    </submittedName>
</protein>
<organism evidence="1 2">
    <name type="scientific">Stieleria bergensis</name>
    <dbReference type="NCBI Taxonomy" id="2528025"/>
    <lineage>
        <taxon>Bacteria</taxon>
        <taxon>Pseudomonadati</taxon>
        <taxon>Planctomycetota</taxon>
        <taxon>Planctomycetia</taxon>
        <taxon>Pirellulales</taxon>
        <taxon>Pirellulaceae</taxon>
        <taxon>Stieleria</taxon>
    </lineage>
</organism>